<evidence type="ECO:0000256" key="1">
    <source>
        <dbReference type="SAM" id="MobiDB-lite"/>
    </source>
</evidence>
<dbReference type="KEGG" id="euz:DVS28_a2220"/>
<evidence type="ECO:0000313" key="4">
    <source>
        <dbReference type="Proteomes" id="UP000264006"/>
    </source>
</evidence>
<sequence>MRALPTMNEDVTLQGLLRDPKLVVDTVAPTLLFAVLAVLSPLVVAAGAALAWCAVVVLVRRRRKQSLAHAVSGLGGVVIGVAVALLSGDALGFFVPGIVGNLAFGVLCLLSVPVGRPAVAWTSATLVRWPLEWYWHPRVRPAYSEVTIVWGLYYLGKGGWQALLLRDGDLAALATVRLVTGWPGLLALVAATWAYITWRLGTLDAPDVDAFRSGHDEADATGASAGSAEVLPEDGEA</sequence>
<name>A0A346XXF5_9ACTN</name>
<keyword evidence="2" id="KW-1133">Transmembrane helix</keyword>
<organism evidence="3 4">
    <name type="scientific">Euzebya pacifica</name>
    <dbReference type="NCBI Taxonomy" id="1608957"/>
    <lineage>
        <taxon>Bacteria</taxon>
        <taxon>Bacillati</taxon>
        <taxon>Actinomycetota</taxon>
        <taxon>Nitriliruptoria</taxon>
        <taxon>Euzebyales</taxon>
    </lineage>
</organism>
<dbReference type="Pfam" id="PF11361">
    <property type="entry name" value="DUF3159"/>
    <property type="match status" value="1"/>
</dbReference>
<evidence type="ECO:0000313" key="3">
    <source>
        <dbReference type="EMBL" id="AXV06902.1"/>
    </source>
</evidence>
<feature type="transmembrane region" description="Helical" evidence="2">
    <location>
        <begin position="93"/>
        <end position="112"/>
    </location>
</feature>
<feature type="transmembrane region" description="Helical" evidence="2">
    <location>
        <begin position="66"/>
        <end position="87"/>
    </location>
</feature>
<dbReference type="InterPro" id="IPR016566">
    <property type="entry name" value="UCP010219"/>
</dbReference>
<feature type="transmembrane region" description="Helical" evidence="2">
    <location>
        <begin position="170"/>
        <end position="196"/>
    </location>
</feature>
<accession>A0A346XXF5</accession>
<evidence type="ECO:0000256" key="2">
    <source>
        <dbReference type="SAM" id="Phobius"/>
    </source>
</evidence>
<gene>
    <name evidence="3" type="ORF">DVS28_a2220</name>
</gene>
<feature type="region of interest" description="Disordered" evidence="1">
    <location>
        <begin position="216"/>
        <end position="237"/>
    </location>
</feature>
<dbReference type="AlphaFoldDB" id="A0A346XXF5"/>
<dbReference type="EMBL" id="CP031165">
    <property type="protein sequence ID" value="AXV06902.1"/>
    <property type="molecule type" value="Genomic_DNA"/>
</dbReference>
<dbReference type="Proteomes" id="UP000264006">
    <property type="component" value="Chromosome"/>
</dbReference>
<proteinExistence type="predicted"/>
<protein>
    <submittedName>
        <fullName evidence="3">Putative CONSERVED INTEGRAL MEMBRANE ALANINE AND LEUCINE RICH PROTEIN</fullName>
    </submittedName>
</protein>
<keyword evidence="2" id="KW-0472">Membrane</keyword>
<keyword evidence="4" id="KW-1185">Reference proteome</keyword>
<reference evidence="3 4" key="1">
    <citation type="submission" date="2018-09" db="EMBL/GenBank/DDBJ databases">
        <title>Complete genome sequence of Euzebya sp. DY32-46 isolated from seawater of Pacific Ocean.</title>
        <authorList>
            <person name="Xu L."/>
            <person name="Wu Y.-H."/>
            <person name="Xu X.-W."/>
        </authorList>
    </citation>
    <scope>NUCLEOTIDE SEQUENCE [LARGE SCALE GENOMIC DNA]</scope>
    <source>
        <strain evidence="3 4">DY32-46</strain>
    </source>
</reference>
<keyword evidence="2" id="KW-0812">Transmembrane</keyword>
<feature type="transmembrane region" description="Helical" evidence="2">
    <location>
        <begin position="31"/>
        <end position="59"/>
    </location>
</feature>